<dbReference type="Pfam" id="PF00239">
    <property type="entry name" value="Resolvase"/>
    <property type="match status" value="1"/>
</dbReference>
<evidence type="ECO:0000256" key="6">
    <source>
        <dbReference type="PROSITE-ProRule" id="PRU10137"/>
    </source>
</evidence>
<dbReference type="Proteomes" id="UP000006320">
    <property type="component" value="Unassembled WGS sequence"/>
</dbReference>
<dbReference type="SUPFAM" id="SSF53041">
    <property type="entry name" value="Resolvase-like"/>
    <property type="match status" value="1"/>
</dbReference>
<dbReference type="RefSeq" id="WP_007989484.1">
    <property type="nucleotide sequence ID" value="NZ_BAEM01000040.1"/>
</dbReference>
<sequence length="192" mass="21425">MSKHQTVAYIRVSSVQQNTDRQLVGIERDKEFIEKVSAKDTKRPQLKALLEHVRDGDIVVVHSMDRLARNTKDLLEIVEGLKIKGVSVRFIKENLSFTAGADNSMSNLMLTMLGAIAQFERELMLERQREGIESAKQKGLYKGRKASIDRASIMADINNGLSVRKTATKHGIAVSSVSRIIKALKVDYPSST</sequence>
<dbReference type="SMART" id="SM00857">
    <property type="entry name" value="Resolvase"/>
    <property type="match status" value="1"/>
</dbReference>
<organism evidence="8 9">
    <name type="scientific">Paraglaciecola chathamensis S18K6</name>
    <dbReference type="NCBI Taxonomy" id="1127672"/>
    <lineage>
        <taxon>Bacteria</taxon>
        <taxon>Pseudomonadati</taxon>
        <taxon>Pseudomonadota</taxon>
        <taxon>Gammaproteobacteria</taxon>
        <taxon>Alteromonadales</taxon>
        <taxon>Alteromonadaceae</taxon>
        <taxon>Paraglaciecola</taxon>
    </lineage>
</organism>
<evidence type="ECO:0000313" key="8">
    <source>
        <dbReference type="EMBL" id="GAC11035.1"/>
    </source>
</evidence>
<accession>A0AAV3V316</accession>
<comment type="caution">
    <text evidence="8">The sequence shown here is derived from an EMBL/GenBank/DDBJ whole genome shotgun (WGS) entry which is preliminary data.</text>
</comment>
<evidence type="ECO:0000256" key="4">
    <source>
        <dbReference type="ARBA" id="ARBA00023172"/>
    </source>
</evidence>
<dbReference type="PANTHER" id="PTHR30461">
    <property type="entry name" value="DNA-INVERTASE FROM LAMBDOID PROPHAGE"/>
    <property type="match status" value="1"/>
</dbReference>
<feature type="active site" description="O-(5'-phospho-DNA)-serine intermediate" evidence="5 6">
    <location>
        <position position="13"/>
    </location>
</feature>
<dbReference type="PROSITE" id="PS00398">
    <property type="entry name" value="RECOMBINASES_2"/>
    <property type="match status" value="1"/>
</dbReference>
<evidence type="ECO:0000259" key="7">
    <source>
        <dbReference type="PROSITE" id="PS51736"/>
    </source>
</evidence>
<dbReference type="PROSITE" id="PS51736">
    <property type="entry name" value="RECOMBINASES_3"/>
    <property type="match status" value="1"/>
</dbReference>
<evidence type="ECO:0000256" key="2">
    <source>
        <dbReference type="ARBA" id="ARBA00022908"/>
    </source>
</evidence>
<dbReference type="PROSITE" id="PS00397">
    <property type="entry name" value="RECOMBINASES_1"/>
    <property type="match status" value="1"/>
</dbReference>
<keyword evidence="3" id="KW-0238">DNA-binding</keyword>
<dbReference type="GO" id="GO:0000150">
    <property type="term" value="F:DNA strand exchange activity"/>
    <property type="evidence" value="ECO:0007669"/>
    <property type="project" value="InterPro"/>
</dbReference>
<keyword evidence="2" id="KW-0229">DNA integration</keyword>
<comment type="similarity">
    <text evidence="1">Belongs to the site-specific recombinase resolvase family.</text>
</comment>
<evidence type="ECO:0000256" key="1">
    <source>
        <dbReference type="ARBA" id="ARBA00009913"/>
    </source>
</evidence>
<dbReference type="GO" id="GO:0015074">
    <property type="term" value="P:DNA integration"/>
    <property type="evidence" value="ECO:0007669"/>
    <property type="project" value="UniProtKB-KW"/>
</dbReference>
<evidence type="ECO:0000256" key="3">
    <source>
        <dbReference type="ARBA" id="ARBA00023125"/>
    </source>
</evidence>
<evidence type="ECO:0000313" key="9">
    <source>
        <dbReference type="Proteomes" id="UP000006320"/>
    </source>
</evidence>
<dbReference type="InterPro" id="IPR006118">
    <property type="entry name" value="Recombinase_CS"/>
</dbReference>
<protein>
    <submittedName>
        <fullName evidence="8">Transposon Tn501 resolvase</fullName>
    </submittedName>
</protein>
<dbReference type="EMBL" id="BAEM01000040">
    <property type="protein sequence ID" value="GAC11035.1"/>
    <property type="molecule type" value="Genomic_DNA"/>
</dbReference>
<keyword evidence="4" id="KW-0233">DNA recombination</keyword>
<proteinExistence type="inferred from homology"/>
<name>A0AAV3V316_9ALTE</name>
<dbReference type="InterPro" id="IPR006119">
    <property type="entry name" value="Resolv_N"/>
</dbReference>
<evidence type="ECO:0000256" key="5">
    <source>
        <dbReference type="PIRSR" id="PIRSR606118-50"/>
    </source>
</evidence>
<dbReference type="GO" id="GO:0003677">
    <property type="term" value="F:DNA binding"/>
    <property type="evidence" value="ECO:0007669"/>
    <property type="project" value="UniProtKB-KW"/>
</dbReference>
<dbReference type="InterPro" id="IPR036162">
    <property type="entry name" value="Resolvase-like_N_sf"/>
</dbReference>
<feature type="domain" description="Resolvase/invertase-type recombinase catalytic" evidence="7">
    <location>
        <begin position="5"/>
        <end position="139"/>
    </location>
</feature>
<dbReference type="PANTHER" id="PTHR30461:SF26">
    <property type="entry name" value="RESOLVASE HOMOLOG YNEB"/>
    <property type="match status" value="1"/>
</dbReference>
<dbReference type="InterPro" id="IPR050639">
    <property type="entry name" value="SSR_resolvase"/>
</dbReference>
<dbReference type="AlphaFoldDB" id="A0AAV3V316"/>
<reference evidence="8 9" key="1">
    <citation type="journal article" date="2017" name="Antonie Van Leeuwenhoek">
        <title>Rhizobium rhizosphaerae sp. nov., a novel species isolated from rice rhizosphere.</title>
        <authorList>
            <person name="Zhao J.J."/>
            <person name="Zhang J."/>
            <person name="Zhang R.J."/>
            <person name="Zhang C.W."/>
            <person name="Yin H.Q."/>
            <person name="Zhang X.X."/>
        </authorList>
    </citation>
    <scope>NUCLEOTIDE SEQUENCE [LARGE SCALE GENOMIC DNA]</scope>
    <source>
        <strain evidence="8 9">S18K6</strain>
    </source>
</reference>
<gene>
    <name evidence="8" type="primary">tnpR</name>
    <name evidence="8" type="ORF">GCHA_3094</name>
</gene>
<dbReference type="Gene3D" id="3.40.50.1390">
    <property type="entry name" value="Resolvase, N-terminal catalytic domain"/>
    <property type="match status" value="1"/>
</dbReference>
<dbReference type="CDD" id="cd03768">
    <property type="entry name" value="SR_ResInv"/>
    <property type="match status" value="1"/>
</dbReference>